<dbReference type="EMBL" id="CP051428">
    <property type="protein sequence ID" value="QJC52644.1"/>
    <property type="molecule type" value="Genomic_DNA"/>
</dbReference>
<dbReference type="AlphaFoldDB" id="A0A6H2GYY4"/>
<name>A0A6H2GYY4_9BACL</name>
<dbReference type="Gene3D" id="3.90.190.10">
    <property type="entry name" value="Protein tyrosine phosphatase superfamily"/>
    <property type="match status" value="1"/>
</dbReference>
<dbReference type="InterPro" id="IPR026893">
    <property type="entry name" value="Tyr/Ser_Pase_IphP-type"/>
</dbReference>
<reference evidence="3 4" key="1">
    <citation type="submission" date="2020-04" db="EMBL/GenBank/DDBJ databases">
        <title>Novel Paenibacillus strain UniB2 isolated from commercial digestive syrup.</title>
        <authorList>
            <person name="Thorat V."/>
            <person name="Kirdat K."/>
            <person name="Tiwarekar B."/>
            <person name="Yadav A."/>
        </authorList>
    </citation>
    <scope>NUCLEOTIDE SEQUENCE [LARGE SCALE GENOMIC DNA]</scope>
    <source>
        <strain evidence="3 4">UniB2</strain>
    </source>
</reference>
<dbReference type="RefSeq" id="WP_168908197.1">
    <property type="nucleotide sequence ID" value="NZ_CP051428.1"/>
</dbReference>
<evidence type="ECO:0000259" key="2">
    <source>
        <dbReference type="PROSITE" id="PS50056"/>
    </source>
</evidence>
<dbReference type="PROSITE" id="PS50056">
    <property type="entry name" value="TYR_PHOSPHATASE_2"/>
    <property type="match status" value="1"/>
</dbReference>
<evidence type="ECO:0000313" key="4">
    <source>
        <dbReference type="Proteomes" id="UP000502136"/>
    </source>
</evidence>
<dbReference type="PROSITE" id="PS00383">
    <property type="entry name" value="TYR_PHOSPHATASE_1"/>
    <property type="match status" value="1"/>
</dbReference>
<organism evidence="3 4">
    <name type="scientific">Paenibacillus albicereus</name>
    <dbReference type="NCBI Taxonomy" id="2726185"/>
    <lineage>
        <taxon>Bacteria</taxon>
        <taxon>Bacillati</taxon>
        <taxon>Bacillota</taxon>
        <taxon>Bacilli</taxon>
        <taxon>Bacillales</taxon>
        <taxon>Paenibacillaceae</taxon>
        <taxon>Paenibacillus</taxon>
    </lineage>
</organism>
<keyword evidence="4" id="KW-1185">Reference proteome</keyword>
<dbReference type="GO" id="GO:0004721">
    <property type="term" value="F:phosphoprotein phosphatase activity"/>
    <property type="evidence" value="ECO:0007669"/>
    <property type="project" value="InterPro"/>
</dbReference>
<dbReference type="Pfam" id="PF13350">
    <property type="entry name" value="Y_phosphatase3"/>
    <property type="match status" value="1"/>
</dbReference>
<dbReference type="InterPro" id="IPR016130">
    <property type="entry name" value="Tyr_Pase_AS"/>
</dbReference>
<evidence type="ECO:0000313" key="3">
    <source>
        <dbReference type="EMBL" id="QJC52644.1"/>
    </source>
</evidence>
<protein>
    <submittedName>
        <fullName evidence="3">Tyrosine-protein phosphatase</fullName>
    </submittedName>
</protein>
<accession>A0A6H2GYY4</accession>
<proteinExistence type="inferred from homology"/>
<dbReference type="KEGG" id="palr:HGI30_14435"/>
<feature type="domain" description="Tyrosine specific protein phosphatases" evidence="2">
    <location>
        <begin position="125"/>
        <end position="200"/>
    </location>
</feature>
<sequence>MESITEAYERRILLEGACNVRDIGSYPAAGGGAVACGRLLRADGLHRLSGRDRAELLGRGLRLVIDLRTERELAAKPNVFADGRELAYRHVSLLNPALPQTAPTDAYSLGDLYIAMLDGSAERLREIFGLIAAEPGAVLFHCAGGKDRTGVVAALLLQLAGVDDATIIADYAETERNLAPMLEELRAERPQAVPAEAYEPFLGSPPIHMERMLEHLHRRYGGAEAYLRGIGLSEEELGALREKLLMA</sequence>
<dbReference type="PANTHER" id="PTHR31126:SF1">
    <property type="entry name" value="TYROSINE SPECIFIC PROTEIN PHOSPHATASES DOMAIN-CONTAINING PROTEIN"/>
    <property type="match status" value="1"/>
</dbReference>
<evidence type="ECO:0000256" key="1">
    <source>
        <dbReference type="ARBA" id="ARBA00009580"/>
    </source>
</evidence>
<gene>
    <name evidence="3" type="ORF">HGI30_14435</name>
</gene>
<dbReference type="PANTHER" id="PTHR31126">
    <property type="entry name" value="TYROSINE-PROTEIN PHOSPHATASE"/>
    <property type="match status" value="1"/>
</dbReference>
<dbReference type="Proteomes" id="UP000502136">
    <property type="component" value="Chromosome"/>
</dbReference>
<dbReference type="InterPro" id="IPR029021">
    <property type="entry name" value="Prot-tyrosine_phosphatase-like"/>
</dbReference>
<dbReference type="InterPro" id="IPR000387">
    <property type="entry name" value="Tyr_Pase_dom"/>
</dbReference>
<dbReference type="SUPFAM" id="SSF52799">
    <property type="entry name" value="(Phosphotyrosine protein) phosphatases II"/>
    <property type="match status" value="1"/>
</dbReference>
<comment type="similarity">
    <text evidence="1">Belongs to the protein-tyrosine phosphatase family.</text>
</comment>